<keyword evidence="5" id="KW-0862">Zinc</keyword>
<proteinExistence type="predicted"/>
<evidence type="ECO:0000256" key="5">
    <source>
        <dbReference type="ARBA" id="ARBA00022833"/>
    </source>
</evidence>
<reference evidence="8 9" key="1">
    <citation type="journal article" date="2017" name="Plant Biotechnol. J.">
        <title>A comprehensive draft genome sequence for lupin (Lupinus angustifolius), an emerging health food: insights into plant-microbe interactions and legume evolution.</title>
        <authorList>
            <person name="Hane J.K."/>
            <person name="Ming Y."/>
            <person name="Kamphuis L.G."/>
            <person name="Nelson M.N."/>
            <person name="Garg G."/>
            <person name="Atkins C.A."/>
            <person name="Bayer P.E."/>
            <person name="Bravo A."/>
            <person name="Bringans S."/>
            <person name="Cannon S."/>
            <person name="Edwards D."/>
            <person name="Foley R."/>
            <person name="Gao L.L."/>
            <person name="Harrison M.J."/>
            <person name="Huang W."/>
            <person name="Hurgobin B."/>
            <person name="Li S."/>
            <person name="Liu C.W."/>
            <person name="McGrath A."/>
            <person name="Morahan G."/>
            <person name="Murray J."/>
            <person name="Weller J."/>
            <person name="Jian J."/>
            <person name="Singh K.B."/>
        </authorList>
    </citation>
    <scope>NUCLEOTIDE SEQUENCE [LARGE SCALE GENOMIC DNA]</scope>
    <source>
        <strain evidence="9">cv. Tanjil</strain>
        <tissue evidence="8">Whole plant</tissue>
    </source>
</reference>
<dbReference type="GO" id="GO:0061630">
    <property type="term" value="F:ubiquitin protein ligase activity"/>
    <property type="evidence" value="ECO:0007669"/>
    <property type="project" value="UniProtKB-EC"/>
</dbReference>
<organism evidence="8 9">
    <name type="scientific">Lupinus angustifolius</name>
    <name type="common">Narrow-leaved blue lupine</name>
    <dbReference type="NCBI Taxonomy" id="3871"/>
    <lineage>
        <taxon>Eukaryota</taxon>
        <taxon>Viridiplantae</taxon>
        <taxon>Streptophyta</taxon>
        <taxon>Embryophyta</taxon>
        <taxon>Tracheophyta</taxon>
        <taxon>Spermatophyta</taxon>
        <taxon>Magnoliopsida</taxon>
        <taxon>eudicotyledons</taxon>
        <taxon>Gunneridae</taxon>
        <taxon>Pentapetalae</taxon>
        <taxon>rosids</taxon>
        <taxon>fabids</taxon>
        <taxon>Fabales</taxon>
        <taxon>Fabaceae</taxon>
        <taxon>Papilionoideae</taxon>
        <taxon>50 kb inversion clade</taxon>
        <taxon>genistoids sensu lato</taxon>
        <taxon>core genistoids</taxon>
        <taxon>Genisteae</taxon>
        <taxon>Lupinus</taxon>
    </lineage>
</organism>
<feature type="domain" description="RING-type" evidence="7">
    <location>
        <begin position="185"/>
        <end position="235"/>
    </location>
</feature>
<dbReference type="Pfam" id="PF13639">
    <property type="entry name" value="zf-RING_2"/>
    <property type="match status" value="1"/>
</dbReference>
<dbReference type="EC" id="2.3.2.27" evidence="2"/>
<keyword evidence="9" id="KW-1185">Reference proteome</keyword>
<dbReference type="SUPFAM" id="SSF57850">
    <property type="entry name" value="RING/U-box"/>
    <property type="match status" value="1"/>
</dbReference>
<dbReference type="AlphaFoldDB" id="A0A4P1R100"/>
<dbReference type="Gene3D" id="3.30.40.10">
    <property type="entry name" value="Zinc/RING finger domain, C3HC4 (zinc finger)"/>
    <property type="match status" value="1"/>
</dbReference>
<gene>
    <name evidence="8" type="ORF">TanjilG_17131</name>
</gene>
<dbReference type="Gramene" id="OIV99321">
    <property type="protein sequence ID" value="OIV99321"/>
    <property type="gene ID" value="TanjilG_17131"/>
</dbReference>
<keyword evidence="3" id="KW-0479">Metal-binding</keyword>
<evidence type="ECO:0000256" key="2">
    <source>
        <dbReference type="ARBA" id="ARBA00012483"/>
    </source>
</evidence>
<dbReference type="Proteomes" id="UP000188354">
    <property type="component" value="Chromosome LG13"/>
</dbReference>
<dbReference type="GO" id="GO:0016567">
    <property type="term" value="P:protein ubiquitination"/>
    <property type="evidence" value="ECO:0007669"/>
    <property type="project" value="TreeGrafter"/>
</dbReference>
<protein>
    <recommendedName>
        <fullName evidence="2">RING-type E3 ubiquitin transferase</fullName>
        <ecNumber evidence="2">2.3.2.27</ecNumber>
    </recommendedName>
</protein>
<dbReference type="GO" id="GO:0008270">
    <property type="term" value="F:zinc ion binding"/>
    <property type="evidence" value="ECO:0007669"/>
    <property type="project" value="UniProtKB-KW"/>
</dbReference>
<dbReference type="PANTHER" id="PTHR15710:SF77">
    <property type="entry name" value="RING-H2 FINGER PROTEIN ATL21B"/>
    <property type="match status" value="1"/>
</dbReference>
<evidence type="ECO:0000256" key="1">
    <source>
        <dbReference type="ARBA" id="ARBA00000900"/>
    </source>
</evidence>
<dbReference type="PROSITE" id="PS50089">
    <property type="entry name" value="ZF_RING_2"/>
    <property type="match status" value="1"/>
</dbReference>
<evidence type="ECO:0000256" key="6">
    <source>
        <dbReference type="PROSITE-ProRule" id="PRU00175"/>
    </source>
</evidence>
<evidence type="ECO:0000313" key="9">
    <source>
        <dbReference type="Proteomes" id="UP000188354"/>
    </source>
</evidence>
<name>A0A4P1R100_LUPAN</name>
<evidence type="ECO:0000256" key="3">
    <source>
        <dbReference type="ARBA" id="ARBA00022723"/>
    </source>
</evidence>
<dbReference type="GO" id="GO:0005737">
    <property type="term" value="C:cytoplasm"/>
    <property type="evidence" value="ECO:0007669"/>
    <property type="project" value="TreeGrafter"/>
</dbReference>
<dbReference type="InterPro" id="IPR001841">
    <property type="entry name" value="Znf_RING"/>
</dbReference>
<dbReference type="InterPro" id="IPR013083">
    <property type="entry name" value="Znf_RING/FYVE/PHD"/>
</dbReference>
<dbReference type="InterPro" id="IPR011016">
    <property type="entry name" value="Znf_RING-CH"/>
</dbReference>
<accession>A0A4P1R100</accession>
<evidence type="ECO:0000259" key="7">
    <source>
        <dbReference type="PROSITE" id="PS50089"/>
    </source>
</evidence>
<evidence type="ECO:0000256" key="4">
    <source>
        <dbReference type="ARBA" id="ARBA00022771"/>
    </source>
</evidence>
<dbReference type="SMART" id="SM00184">
    <property type="entry name" value="RING"/>
    <property type="match status" value="1"/>
</dbReference>
<evidence type="ECO:0000313" key="8">
    <source>
        <dbReference type="EMBL" id="OIV99321.1"/>
    </source>
</evidence>
<comment type="catalytic activity">
    <reaction evidence="1">
        <text>S-ubiquitinyl-[E2 ubiquitin-conjugating enzyme]-L-cysteine + [acceptor protein]-L-lysine = [E2 ubiquitin-conjugating enzyme]-L-cysteine + N(6)-ubiquitinyl-[acceptor protein]-L-lysine.</text>
        <dbReference type="EC" id="2.3.2.27"/>
    </reaction>
</comment>
<dbReference type="EMBL" id="CM007373">
    <property type="protein sequence ID" value="OIV99321.1"/>
    <property type="molecule type" value="Genomic_DNA"/>
</dbReference>
<dbReference type="SMART" id="SM00744">
    <property type="entry name" value="RINGv"/>
    <property type="match status" value="1"/>
</dbReference>
<keyword evidence="4 6" id="KW-0863">Zinc-finger</keyword>
<dbReference type="PANTHER" id="PTHR15710">
    <property type="entry name" value="E3 UBIQUITIN-PROTEIN LIGASE PRAJA"/>
    <property type="match status" value="1"/>
</dbReference>
<sequence>MDNPIWYHCWVQERQQLRNLKLKDSFKIEVKALLRYYLPINDPNSHSPIIDTISLFQTSITLPCKQIFEINHKDFLRKYLVNSSYATLLTYGSPHQIENQSCEIMAQLRELYISHASSHGFTKSSNLRGKSFGCDVNISIDVPINTSDEELGAQEQLSMQEGVKMVPASHKDVQSLKTYKLPQQCQICLEKFYGEKEKADDDDDVEITAMPCGHVFHHHCIIQWLQTSHMCPLCRSPLSTDNKRKR</sequence>